<feature type="region of interest" description="Disordered" evidence="1">
    <location>
        <begin position="121"/>
        <end position="154"/>
    </location>
</feature>
<feature type="transmembrane region" description="Helical" evidence="2">
    <location>
        <begin position="16"/>
        <end position="35"/>
    </location>
</feature>
<feature type="domain" description="DUF4408" evidence="3">
    <location>
        <begin position="7"/>
        <end position="38"/>
    </location>
</feature>
<dbReference type="Proteomes" id="UP000008021">
    <property type="component" value="Chromosome 6"/>
</dbReference>
<dbReference type="PANTHER" id="PTHR33098">
    <property type="entry name" value="COTTON FIBER (DUF761)"/>
    <property type="match status" value="1"/>
</dbReference>
<dbReference type="Gramene" id="OMERI06G19160.1">
    <property type="protein sequence ID" value="OMERI06G19160.1"/>
    <property type="gene ID" value="OMERI06G19160"/>
</dbReference>
<dbReference type="PANTHER" id="PTHR33098:SF119">
    <property type="entry name" value="OS06G0566500 PROTEIN"/>
    <property type="match status" value="1"/>
</dbReference>
<dbReference type="HOGENOM" id="CLU_063778_0_0_1"/>
<protein>
    <recommendedName>
        <fullName evidence="3">DUF4408 domain-containing protein</fullName>
    </recommendedName>
</protein>
<proteinExistence type="predicted"/>
<dbReference type="InterPro" id="IPR025520">
    <property type="entry name" value="DUF4408"/>
</dbReference>
<organism evidence="4">
    <name type="scientific">Oryza meridionalis</name>
    <dbReference type="NCBI Taxonomy" id="40149"/>
    <lineage>
        <taxon>Eukaryota</taxon>
        <taxon>Viridiplantae</taxon>
        <taxon>Streptophyta</taxon>
        <taxon>Embryophyta</taxon>
        <taxon>Tracheophyta</taxon>
        <taxon>Spermatophyta</taxon>
        <taxon>Magnoliopsida</taxon>
        <taxon>Liliopsida</taxon>
        <taxon>Poales</taxon>
        <taxon>Poaceae</taxon>
        <taxon>BOP clade</taxon>
        <taxon>Oryzoideae</taxon>
        <taxon>Oryzeae</taxon>
        <taxon>Oryzinae</taxon>
        <taxon>Oryza</taxon>
    </lineage>
</organism>
<keyword evidence="2" id="KW-0812">Transmembrane</keyword>
<reference evidence="4" key="1">
    <citation type="submission" date="2015-04" db="UniProtKB">
        <authorList>
            <consortium name="EnsemblPlants"/>
        </authorList>
    </citation>
    <scope>IDENTIFICATION</scope>
</reference>
<evidence type="ECO:0000256" key="1">
    <source>
        <dbReference type="SAM" id="MobiDB-lite"/>
    </source>
</evidence>
<dbReference type="Pfam" id="PF14364">
    <property type="entry name" value="DUF4408"/>
    <property type="match status" value="1"/>
</dbReference>
<feature type="region of interest" description="Disordered" evidence="1">
    <location>
        <begin position="170"/>
        <end position="236"/>
    </location>
</feature>
<dbReference type="eggNOG" id="ENOG502RYM2">
    <property type="taxonomic scope" value="Eukaryota"/>
</dbReference>
<evidence type="ECO:0000256" key="2">
    <source>
        <dbReference type="SAM" id="Phobius"/>
    </source>
</evidence>
<dbReference type="InterPro" id="IPR008480">
    <property type="entry name" value="DUF761_pln"/>
</dbReference>
<accession>A0A0E0E2Y8</accession>
<dbReference type="EnsemblPlants" id="OMERI06G19160.1">
    <property type="protein sequence ID" value="OMERI06G19160.1"/>
    <property type="gene ID" value="OMERI06G19160"/>
</dbReference>
<name>A0A0E0E2Y8_9ORYZ</name>
<evidence type="ECO:0000313" key="5">
    <source>
        <dbReference type="Proteomes" id="UP000008021"/>
    </source>
</evidence>
<keyword evidence="2" id="KW-0472">Membrane</keyword>
<evidence type="ECO:0000259" key="3">
    <source>
        <dbReference type="Pfam" id="PF14364"/>
    </source>
</evidence>
<sequence>MLEAVIPAVWSAVHGWFTPAVLFLVLNIVIGTIAVTSKVTASSSAGGGGEGDGYGAWAGGGGGEQRRFSRVPSMALERLRSFSLSGRFSAAAPAAPEAAAVVGGVLDLGGRDEATTEAVVKDVGGGREREEEERAQAAHVVERSKSEATAAAAADLPRLPARLRKSASDQSAFAHFEAEKEEEEEREAVEARRPATTREPPRVWLRVADEDPEPEEFDDEADDDELEMDDDDAGAGEVDARADDFINNFRHQLKLQRIDSYLRHRDMLRRGRAAAAAAVGSDL</sequence>
<feature type="compositionally biased region" description="Basic and acidic residues" evidence="1">
    <location>
        <begin position="124"/>
        <end position="146"/>
    </location>
</feature>
<keyword evidence="5" id="KW-1185">Reference proteome</keyword>
<dbReference type="Pfam" id="PF05553">
    <property type="entry name" value="DUF761"/>
    <property type="match status" value="1"/>
</dbReference>
<evidence type="ECO:0000313" key="4">
    <source>
        <dbReference type="EnsemblPlants" id="OMERI06G19160.1"/>
    </source>
</evidence>
<dbReference type="STRING" id="40149.A0A0E0E2Y8"/>
<keyword evidence="2" id="KW-1133">Transmembrane helix</keyword>
<reference evidence="4" key="2">
    <citation type="submission" date="2018-05" db="EMBL/GenBank/DDBJ databases">
        <title>OmerRS3 (Oryza meridionalis Reference Sequence Version 3).</title>
        <authorList>
            <person name="Zhang J."/>
            <person name="Kudrna D."/>
            <person name="Lee S."/>
            <person name="Talag J."/>
            <person name="Welchert J."/>
            <person name="Wing R.A."/>
        </authorList>
    </citation>
    <scope>NUCLEOTIDE SEQUENCE [LARGE SCALE GENOMIC DNA]</scope>
    <source>
        <strain evidence="4">cv. OR44</strain>
    </source>
</reference>
<feature type="compositionally biased region" description="Acidic residues" evidence="1">
    <location>
        <begin position="210"/>
        <end position="234"/>
    </location>
</feature>
<dbReference type="AlphaFoldDB" id="A0A0E0E2Y8"/>